<dbReference type="Proteomes" id="UP000776164">
    <property type="component" value="Unassembled WGS sequence"/>
</dbReference>
<evidence type="ECO:0000313" key="3">
    <source>
        <dbReference type="Proteomes" id="UP000776164"/>
    </source>
</evidence>
<organism evidence="2 3">
    <name type="scientific">Subtercola frigoramans</name>
    <dbReference type="NCBI Taxonomy" id="120298"/>
    <lineage>
        <taxon>Bacteria</taxon>
        <taxon>Bacillati</taxon>
        <taxon>Actinomycetota</taxon>
        <taxon>Actinomycetes</taxon>
        <taxon>Micrococcales</taxon>
        <taxon>Microbacteriaceae</taxon>
        <taxon>Subtercola</taxon>
    </lineage>
</organism>
<keyword evidence="3" id="KW-1185">Reference proteome</keyword>
<dbReference type="PROSITE" id="PS50995">
    <property type="entry name" value="HTH_MARR_2"/>
    <property type="match status" value="1"/>
</dbReference>
<dbReference type="Gene3D" id="1.10.10.10">
    <property type="entry name" value="Winged helix-like DNA-binding domain superfamily/Winged helix DNA-binding domain"/>
    <property type="match status" value="1"/>
</dbReference>
<dbReference type="GO" id="GO:0003677">
    <property type="term" value="F:DNA binding"/>
    <property type="evidence" value="ECO:0007669"/>
    <property type="project" value="UniProtKB-KW"/>
</dbReference>
<proteinExistence type="predicted"/>
<dbReference type="PANTHER" id="PTHR33164:SF95">
    <property type="entry name" value="TRANSCRIPTIONAL REGULATOR"/>
    <property type="match status" value="1"/>
</dbReference>
<gene>
    <name evidence="2" type="ORF">JOE66_003328</name>
</gene>
<name>A0ABS2L9K6_9MICO</name>
<dbReference type="InterPro" id="IPR039422">
    <property type="entry name" value="MarR/SlyA-like"/>
</dbReference>
<dbReference type="PRINTS" id="PR00598">
    <property type="entry name" value="HTHMARR"/>
</dbReference>
<comment type="caution">
    <text evidence="2">The sequence shown here is derived from an EMBL/GenBank/DDBJ whole genome shotgun (WGS) entry which is preliminary data.</text>
</comment>
<protein>
    <submittedName>
        <fullName evidence="2">DNA-binding MarR family transcriptional regulator</fullName>
    </submittedName>
</protein>
<dbReference type="Pfam" id="PF12802">
    <property type="entry name" value="MarR_2"/>
    <property type="match status" value="1"/>
</dbReference>
<dbReference type="SUPFAM" id="SSF46785">
    <property type="entry name" value="Winged helix' DNA-binding domain"/>
    <property type="match status" value="1"/>
</dbReference>
<dbReference type="RefSeq" id="WP_205111345.1">
    <property type="nucleotide sequence ID" value="NZ_BAAAHT010000001.1"/>
</dbReference>
<reference evidence="2 3" key="1">
    <citation type="submission" date="2021-01" db="EMBL/GenBank/DDBJ databases">
        <title>Sequencing the genomes of 1000 actinobacteria strains.</title>
        <authorList>
            <person name="Klenk H.-P."/>
        </authorList>
    </citation>
    <scope>NUCLEOTIDE SEQUENCE [LARGE SCALE GENOMIC DNA]</scope>
    <source>
        <strain evidence="2 3">DSM 13057</strain>
    </source>
</reference>
<accession>A0ABS2L9K6</accession>
<evidence type="ECO:0000313" key="2">
    <source>
        <dbReference type="EMBL" id="MBM7473694.1"/>
    </source>
</evidence>
<sequence>MNAPKSHLPSDYTGFLFRRAQQAHAAAWQTEVSSEVTSVQYGVLLVLSRLPGASQTRLCEELDLDRSTIAHVVARLQRRGLLARSRDEADARRNVLALTTDGQRELARLEPRVERVDAVLNADLTDQEASDLRRLLRVVLDRGQRVP</sequence>
<keyword evidence="2" id="KW-0238">DNA-binding</keyword>
<dbReference type="PANTHER" id="PTHR33164">
    <property type="entry name" value="TRANSCRIPTIONAL REGULATOR, MARR FAMILY"/>
    <property type="match status" value="1"/>
</dbReference>
<dbReference type="InterPro" id="IPR036390">
    <property type="entry name" value="WH_DNA-bd_sf"/>
</dbReference>
<evidence type="ECO:0000259" key="1">
    <source>
        <dbReference type="PROSITE" id="PS50995"/>
    </source>
</evidence>
<dbReference type="InterPro" id="IPR000835">
    <property type="entry name" value="HTH_MarR-typ"/>
</dbReference>
<dbReference type="EMBL" id="JAFBBU010000001">
    <property type="protein sequence ID" value="MBM7473694.1"/>
    <property type="molecule type" value="Genomic_DNA"/>
</dbReference>
<dbReference type="InterPro" id="IPR036388">
    <property type="entry name" value="WH-like_DNA-bd_sf"/>
</dbReference>
<dbReference type="SMART" id="SM00347">
    <property type="entry name" value="HTH_MARR"/>
    <property type="match status" value="1"/>
</dbReference>
<feature type="domain" description="HTH marR-type" evidence="1">
    <location>
        <begin position="1"/>
        <end position="141"/>
    </location>
</feature>